<dbReference type="AlphaFoldDB" id="X0VEK1"/>
<name>X0VEK1_9ZZZZ</name>
<reference evidence="1" key="1">
    <citation type="journal article" date="2014" name="Front. Microbiol.">
        <title>High frequency of phylogenetically diverse reductive dehalogenase-homologous genes in deep subseafloor sedimentary metagenomes.</title>
        <authorList>
            <person name="Kawai M."/>
            <person name="Futagami T."/>
            <person name="Toyoda A."/>
            <person name="Takaki Y."/>
            <person name="Nishi S."/>
            <person name="Hori S."/>
            <person name="Arai W."/>
            <person name="Tsubouchi T."/>
            <person name="Morono Y."/>
            <person name="Uchiyama I."/>
            <person name="Ito T."/>
            <person name="Fujiyama A."/>
            <person name="Inagaki F."/>
            <person name="Takami H."/>
        </authorList>
    </citation>
    <scope>NUCLEOTIDE SEQUENCE</scope>
    <source>
        <strain evidence="1">Expedition CK06-06</strain>
    </source>
</reference>
<proteinExistence type="predicted"/>
<sequence length="145" mass="15606">QWSNGIDETTNLNNGAYTAIPIFTDSEPSNFSAEFTKNSRTQVQVNFTGAILMWANVGMQSSGTRVMITARAYKNSVGVGPLGNACYIRNSGSGDSESASIISPSFYNVTSGDTLEIRTIRTTTTTSTTTFYGANQNFVTIMRVA</sequence>
<feature type="non-terminal residue" evidence="1">
    <location>
        <position position="1"/>
    </location>
</feature>
<comment type="caution">
    <text evidence="1">The sequence shown here is derived from an EMBL/GenBank/DDBJ whole genome shotgun (WGS) entry which is preliminary data.</text>
</comment>
<evidence type="ECO:0000313" key="1">
    <source>
        <dbReference type="EMBL" id="GAG16639.1"/>
    </source>
</evidence>
<accession>X0VEK1</accession>
<organism evidence="1">
    <name type="scientific">marine sediment metagenome</name>
    <dbReference type="NCBI Taxonomy" id="412755"/>
    <lineage>
        <taxon>unclassified sequences</taxon>
        <taxon>metagenomes</taxon>
        <taxon>ecological metagenomes</taxon>
    </lineage>
</organism>
<protein>
    <recommendedName>
        <fullName evidence="2">C1q domain-containing protein</fullName>
    </recommendedName>
</protein>
<evidence type="ECO:0008006" key="2">
    <source>
        <dbReference type="Google" id="ProtNLM"/>
    </source>
</evidence>
<dbReference type="EMBL" id="BARS01035267">
    <property type="protein sequence ID" value="GAG16639.1"/>
    <property type="molecule type" value="Genomic_DNA"/>
</dbReference>
<gene>
    <name evidence="1" type="ORF">S01H1_54360</name>
</gene>